<dbReference type="InterPro" id="IPR029044">
    <property type="entry name" value="Nucleotide-diphossugar_trans"/>
</dbReference>
<keyword evidence="1" id="KW-1015">Disulfide bond</keyword>
<sequence>MEVMEENFKAVSSLFNIITLYVFKSVVGGTAAYTNYQLHWPYADGTHYINNLSIALRMYTLRVHNLLFMLENRGLAVREVATAMQQYQDEMQPAMPLNPATAVHNSNGLLHIHAIASDDSGTGRSGAENGVELAKTDKVRNTRSGKHEGSVWFHVGAADVAIGNVSTFLDSHIEWNEQWLGPLLERVRKDPTRVDCPVVDIIGMDNFQFIGASADLRGDVGWNLIFKWEYLSPAERAASQHDPTIAIRTTMIAGGLFVMDIVYFNKLRKYDMTVVIRTGENLEIAFHQCGGSLDLQPCVSDNLFACNTRRAIEGRTVGEKYTICPMSTCMCAYKVEIPFATYLCFLLDSFKTINYKHDYISLTLVQSARGWQEMKLCDESENQQWIHKLYVFLDSRNRLEHCVTAKGSNSALDT</sequence>
<dbReference type="GO" id="GO:0006493">
    <property type="term" value="P:protein O-linked glycosylation"/>
    <property type="evidence" value="ECO:0007669"/>
    <property type="project" value="TreeGrafter"/>
</dbReference>
<dbReference type="GO" id="GO:0004653">
    <property type="term" value="F:polypeptide N-acetylgalactosaminyltransferase activity"/>
    <property type="evidence" value="ECO:0007669"/>
    <property type="project" value="TreeGrafter"/>
</dbReference>
<dbReference type="SUPFAM" id="SSF53448">
    <property type="entry name" value="Nucleotide-diphospho-sugar transferases"/>
    <property type="match status" value="1"/>
</dbReference>
<name>A0A1A9Z4E3_GLOPL</name>
<evidence type="ECO:0000313" key="3">
    <source>
        <dbReference type="EnsemblMetazoa" id="GPAI003560-PA"/>
    </source>
</evidence>
<reference evidence="4" key="1">
    <citation type="submission" date="2014-03" db="EMBL/GenBank/DDBJ databases">
        <authorList>
            <person name="Aksoy S."/>
            <person name="Warren W."/>
            <person name="Wilson R.K."/>
        </authorList>
    </citation>
    <scope>NUCLEOTIDE SEQUENCE [LARGE SCALE GENOMIC DNA]</scope>
    <source>
        <strain evidence="4">IAEA</strain>
    </source>
</reference>
<dbReference type="Gene3D" id="3.90.550.10">
    <property type="entry name" value="Spore Coat Polysaccharide Biosynthesis Protein SpsA, Chain A"/>
    <property type="match status" value="1"/>
</dbReference>
<dbReference type="VEuPathDB" id="VectorBase:GPAI003560"/>
<accession>A0A1A9Z4E3</accession>
<evidence type="ECO:0000256" key="1">
    <source>
        <dbReference type="ARBA" id="ARBA00023157"/>
    </source>
</evidence>
<keyword evidence="4" id="KW-1185">Reference proteome</keyword>
<dbReference type="EnsemblMetazoa" id="GPAI003560-RA">
    <property type="protein sequence ID" value="GPAI003560-PA"/>
    <property type="gene ID" value="GPAI003560"/>
</dbReference>
<dbReference type="Proteomes" id="UP000092445">
    <property type="component" value="Unassembled WGS sequence"/>
</dbReference>
<dbReference type="GO" id="GO:0005794">
    <property type="term" value="C:Golgi apparatus"/>
    <property type="evidence" value="ECO:0007669"/>
    <property type="project" value="TreeGrafter"/>
</dbReference>
<feature type="domain" description="Glycosyltransferase 2-like" evidence="2">
    <location>
        <begin position="140"/>
        <end position="228"/>
    </location>
</feature>
<dbReference type="AlphaFoldDB" id="A0A1A9Z4E3"/>
<dbReference type="InterPro" id="IPR001173">
    <property type="entry name" value="Glyco_trans_2-like"/>
</dbReference>
<evidence type="ECO:0000259" key="2">
    <source>
        <dbReference type="Pfam" id="PF00535"/>
    </source>
</evidence>
<proteinExistence type="predicted"/>
<dbReference type="PANTHER" id="PTHR11675">
    <property type="entry name" value="N-ACETYLGALACTOSAMINYLTRANSFERASE"/>
    <property type="match status" value="1"/>
</dbReference>
<dbReference type="STRING" id="7398.A0A1A9Z4E3"/>
<organism evidence="3 4">
    <name type="scientific">Glossina pallidipes</name>
    <name type="common">Tsetse fly</name>
    <dbReference type="NCBI Taxonomy" id="7398"/>
    <lineage>
        <taxon>Eukaryota</taxon>
        <taxon>Metazoa</taxon>
        <taxon>Ecdysozoa</taxon>
        <taxon>Arthropoda</taxon>
        <taxon>Hexapoda</taxon>
        <taxon>Insecta</taxon>
        <taxon>Pterygota</taxon>
        <taxon>Neoptera</taxon>
        <taxon>Endopterygota</taxon>
        <taxon>Diptera</taxon>
        <taxon>Brachycera</taxon>
        <taxon>Muscomorpha</taxon>
        <taxon>Hippoboscoidea</taxon>
        <taxon>Glossinidae</taxon>
        <taxon>Glossina</taxon>
    </lineage>
</organism>
<dbReference type="Pfam" id="PF00535">
    <property type="entry name" value="Glycos_transf_2"/>
    <property type="match status" value="1"/>
</dbReference>
<protein>
    <recommendedName>
        <fullName evidence="2">Glycosyltransferase 2-like domain-containing protein</fullName>
    </recommendedName>
</protein>
<reference evidence="3" key="2">
    <citation type="submission" date="2020-05" db="UniProtKB">
        <authorList>
            <consortium name="EnsemblMetazoa"/>
        </authorList>
    </citation>
    <scope>IDENTIFICATION</scope>
    <source>
        <strain evidence="3">IAEA</strain>
    </source>
</reference>
<dbReference type="PANTHER" id="PTHR11675:SF119">
    <property type="entry name" value="POLYPEPTIDE N-ACETYLGALACTOSAMINYLTRANSFERASE 2"/>
    <property type="match status" value="1"/>
</dbReference>
<evidence type="ECO:0000313" key="4">
    <source>
        <dbReference type="Proteomes" id="UP000092445"/>
    </source>
</evidence>